<dbReference type="AlphaFoldDB" id="A0A812CB66"/>
<evidence type="ECO:0000313" key="2">
    <source>
        <dbReference type="EMBL" id="CAE1258082.1"/>
    </source>
</evidence>
<dbReference type="EMBL" id="CAHIKZ030001261">
    <property type="protein sequence ID" value="CAE1258082.1"/>
    <property type="molecule type" value="Genomic_DNA"/>
</dbReference>
<feature type="transmembrane region" description="Helical" evidence="1">
    <location>
        <begin position="141"/>
        <end position="157"/>
    </location>
</feature>
<proteinExistence type="predicted"/>
<feature type="transmembrane region" description="Helical" evidence="1">
    <location>
        <begin position="12"/>
        <end position="30"/>
    </location>
</feature>
<dbReference type="OrthoDB" id="6161790at2759"/>
<keyword evidence="1" id="KW-1133">Transmembrane helix</keyword>
<accession>A0A812CB66</accession>
<feature type="transmembrane region" description="Helical" evidence="1">
    <location>
        <begin position="163"/>
        <end position="190"/>
    </location>
</feature>
<reference evidence="2" key="1">
    <citation type="submission" date="2021-01" db="EMBL/GenBank/DDBJ databases">
        <authorList>
            <person name="Li R."/>
            <person name="Bekaert M."/>
        </authorList>
    </citation>
    <scope>NUCLEOTIDE SEQUENCE</scope>
    <source>
        <strain evidence="2">Farmed</strain>
    </source>
</reference>
<sequence length="203" mass="24676">MRRPFSRDFTRHTGFLFEIIFFLIYQYFFINIYLSIYLFYLSFLYQGLIISIYLSILRNFNHLSIYLSDLSTIYLQSFLSIYLSIYLFIYSGIHAIHLSRGINLLRSIYLDIGTHIYLRIDEPVRIESIYLSIYRKTSIHQTPRAFIFIYSFFYPFIPRTSRSIYLILFLLLSFIYLSIYLYTFYLSIYLSTHKSIYLKKENL</sequence>
<keyword evidence="3" id="KW-1185">Reference proteome</keyword>
<comment type="caution">
    <text evidence="2">The sequence shown here is derived from an EMBL/GenBank/DDBJ whole genome shotgun (WGS) entry which is preliminary data.</text>
</comment>
<gene>
    <name evidence="2" type="ORF">SPHA_31057</name>
</gene>
<feature type="transmembrane region" description="Helical" evidence="1">
    <location>
        <begin position="36"/>
        <end position="57"/>
    </location>
</feature>
<keyword evidence="1" id="KW-0472">Membrane</keyword>
<organism evidence="2 3">
    <name type="scientific">Acanthosepion pharaonis</name>
    <name type="common">Pharaoh cuttlefish</name>
    <name type="synonym">Sepia pharaonis</name>
    <dbReference type="NCBI Taxonomy" id="158019"/>
    <lineage>
        <taxon>Eukaryota</taxon>
        <taxon>Metazoa</taxon>
        <taxon>Spiralia</taxon>
        <taxon>Lophotrochozoa</taxon>
        <taxon>Mollusca</taxon>
        <taxon>Cephalopoda</taxon>
        <taxon>Coleoidea</taxon>
        <taxon>Decapodiformes</taxon>
        <taxon>Sepiida</taxon>
        <taxon>Sepiina</taxon>
        <taxon>Sepiidae</taxon>
        <taxon>Acanthosepion</taxon>
    </lineage>
</organism>
<evidence type="ECO:0000256" key="1">
    <source>
        <dbReference type="SAM" id="Phobius"/>
    </source>
</evidence>
<evidence type="ECO:0000313" key="3">
    <source>
        <dbReference type="Proteomes" id="UP000597762"/>
    </source>
</evidence>
<dbReference type="Proteomes" id="UP000597762">
    <property type="component" value="Unassembled WGS sequence"/>
</dbReference>
<protein>
    <submittedName>
        <fullName evidence="2">Uncharacterized protein</fullName>
    </submittedName>
</protein>
<feature type="transmembrane region" description="Helical" evidence="1">
    <location>
        <begin position="78"/>
        <end position="96"/>
    </location>
</feature>
<name>A0A812CB66_ACAPH</name>
<keyword evidence="1" id="KW-0812">Transmembrane</keyword>